<comment type="caution">
    <text evidence="1">The sequence shown here is derived from an EMBL/GenBank/DDBJ whole genome shotgun (WGS) entry which is preliminary data.</text>
</comment>
<gene>
    <name evidence="1" type="ORF">DCAF_LOCUS22960</name>
</gene>
<organism evidence="1 2">
    <name type="scientific">Dovyalis caffra</name>
    <dbReference type="NCBI Taxonomy" id="77055"/>
    <lineage>
        <taxon>Eukaryota</taxon>
        <taxon>Viridiplantae</taxon>
        <taxon>Streptophyta</taxon>
        <taxon>Embryophyta</taxon>
        <taxon>Tracheophyta</taxon>
        <taxon>Spermatophyta</taxon>
        <taxon>Magnoliopsida</taxon>
        <taxon>eudicotyledons</taxon>
        <taxon>Gunneridae</taxon>
        <taxon>Pentapetalae</taxon>
        <taxon>rosids</taxon>
        <taxon>fabids</taxon>
        <taxon>Malpighiales</taxon>
        <taxon>Salicaceae</taxon>
        <taxon>Flacourtieae</taxon>
        <taxon>Dovyalis</taxon>
    </lineage>
</organism>
<dbReference type="PANTHER" id="PTHR46631">
    <property type="entry name" value="60S RIBOSOMAL PROTEIN L18A-LIKE"/>
    <property type="match status" value="1"/>
</dbReference>
<sequence length="152" mass="17200">MAPFEASLITTLLLHSRRLILLSASLNLYVLHRYAVMEGRPLREDRLPCCGGIPWYVGAFLLLCAQLDYREKPGYVACAIARIAIERSTFHSFCDVVLFTKMMVPFPLEKIVEECLLLCHTSDNFNALAGVRELIVEKFNLLLLGHKAVFTI</sequence>
<evidence type="ECO:0000313" key="2">
    <source>
        <dbReference type="Proteomes" id="UP001314170"/>
    </source>
</evidence>
<proteinExistence type="predicted"/>
<dbReference type="AlphaFoldDB" id="A0AAV1SGS1"/>
<dbReference type="Proteomes" id="UP001314170">
    <property type="component" value="Unassembled WGS sequence"/>
</dbReference>
<dbReference type="PANTHER" id="PTHR46631:SF21">
    <property type="entry name" value="60S RIBOSOMAL PROTEIN L18A-LIKE PROTEIN"/>
    <property type="match status" value="1"/>
</dbReference>
<name>A0AAV1SGS1_9ROSI</name>
<keyword evidence="2" id="KW-1185">Reference proteome</keyword>
<dbReference type="EMBL" id="CAWUPB010001184">
    <property type="protein sequence ID" value="CAK7350233.1"/>
    <property type="molecule type" value="Genomic_DNA"/>
</dbReference>
<accession>A0AAV1SGS1</accession>
<reference evidence="1 2" key="1">
    <citation type="submission" date="2024-01" db="EMBL/GenBank/DDBJ databases">
        <authorList>
            <person name="Waweru B."/>
        </authorList>
    </citation>
    <scope>NUCLEOTIDE SEQUENCE [LARGE SCALE GENOMIC DNA]</scope>
</reference>
<protein>
    <submittedName>
        <fullName evidence="1">Uncharacterized protein</fullName>
    </submittedName>
</protein>
<evidence type="ECO:0000313" key="1">
    <source>
        <dbReference type="EMBL" id="CAK7350233.1"/>
    </source>
</evidence>
<dbReference type="InterPro" id="IPR044804">
    <property type="entry name" value="Ribosomal_eL20z-like"/>
</dbReference>